<dbReference type="Proteomes" id="UP000422519">
    <property type="component" value="Chromosome"/>
</dbReference>
<accession>A0AAD1GHZ6</accession>
<dbReference type="AlphaFoldDB" id="A0AAD1GHZ6"/>
<evidence type="ECO:0000313" key="2">
    <source>
        <dbReference type="Proteomes" id="UP000422519"/>
    </source>
</evidence>
<dbReference type="InterPro" id="IPR022439">
    <property type="entry name" value="RPE4"/>
</dbReference>
<organism evidence="1 2">
    <name type="scientific">Rickettsia conorii subsp. heilongjiangensis</name>
    <dbReference type="NCBI Taxonomy" id="226665"/>
    <lineage>
        <taxon>Bacteria</taxon>
        <taxon>Pseudomonadati</taxon>
        <taxon>Pseudomonadota</taxon>
        <taxon>Alphaproteobacteria</taxon>
        <taxon>Rickettsiales</taxon>
        <taxon>Rickettsiaceae</taxon>
        <taxon>Rickettsieae</taxon>
        <taxon>Rickettsia</taxon>
        <taxon>spotted fever group</taxon>
    </lineage>
</organism>
<sequence length="53" mass="6233">MYHLVICSQNPVKNTNNISIFSCFLDTVVKPRYDTEVFFKSHTKLITKIFHIT</sequence>
<reference evidence="1" key="1">
    <citation type="journal article" date="2019" name="Front. Microbiol.">
        <title>Genomic features of Rickettsia heilongjiangensis revealed by intraspecies comparison and detailed comparison with Rickettsia japonica.</title>
        <authorList>
            <person name="Kasama K."/>
            <person name="Fujita H."/>
            <person name="Yamamoto S."/>
            <person name="Ooka T."/>
            <person name="Gotoh Y."/>
            <person name="Ogura Y."/>
            <person name="Ando S."/>
            <person name="Hayashi T."/>
        </authorList>
    </citation>
    <scope>NUCLEOTIDE SEQUENCE</scope>
    <source>
        <strain evidence="1">HCN-13</strain>
    </source>
</reference>
<proteinExistence type="predicted"/>
<gene>
    <name evidence="1" type="ORF">RHHCN13_07430</name>
</gene>
<name>A0AAD1GHZ6_RICCR</name>
<dbReference type="NCBIfam" id="TIGR03777">
    <property type="entry name" value="RPE4"/>
    <property type="match status" value="1"/>
</dbReference>
<dbReference type="EMBL" id="AP019863">
    <property type="protein sequence ID" value="BBM92448.1"/>
    <property type="molecule type" value="Genomic_DNA"/>
</dbReference>
<evidence type="ECO:0000313" key="1">
    <source>
        <dbReference type="EMBL" id="BBM92448.1"/>
    </source>
</evidence>
<protein>
    <submittedName>
        <fullName evidence="1">Uncharacterized protein</fullName>
    </submittedName>
</protein>